<dbReference type="Proteomes" id="UP001168613">
    <property type="component" value="Unassembled WGS sequence"/>
</dbReference>
<comment type="function">
    <text evidence="9">Part of the tripartite ATP-independent periplasmic (TRAP) transport system.</text>
</comment>
<dbReference type="EMBL" id="JAJHNU010000003">
    <property type="protein sequence ID" value="MDN4121992.1"/>
    <property type="molecule type" value="Genomic_DNA"/>
</dbReference>
<keyword evidence="6 9" id="KW-1133">Transmembrane helix</keyword>
<gene>
    <name evidence="11" type="ORF">LMS43_11905</name>
</gene>
<evidence type="ECO:0000256" key="5">
    <source>
        <dbReference type="ARBA" id="ARBA00022692"/>
    </source>
</evidence>
<evidence type="ECO:0000256" key="7">
    <source>
        <dbReference type="ARBA" id="ARBA00023136"/>
    </source>
</evidence>
<keyword evidence="2 9" id="KW-0813">Transport</keyword>
<keyword evidence="7 9" id="KW-0472">Membrane</keyword>
<feature type="transmembrane region" description="Helical" evidence="9">
    <location>
        <begin position="133"/>
        <end position="156"/>
    </location>
</feature>
<proteinExistence type="inferred from homology"/>
<dbReference type="InterPro" id="IPR007387">
    <property type="entry name" value="TRAP_DctQ"/>
</dbReference>
<evidence type="ECO:0000256" key="1">
    <source>
        <dbReference type="ARBA" id="ARBA00004429"/>
    </source>
</evidence>
<evidence type="ECO:0000313" key="11">
    <source>
        <dbReference type="EMBL" id="MDN4121992.1"/>
    </source>
</evidence>
<sequence>MWTRRINRLSQAFAELSGWLIVPMMLTIFIDAVLRGLFNQAVAGIVEFNSLLLVAMVYLGLAGAQSKGANFRVTLLSDRLPAWLNKVLITLGYLLMLLTLSILLWFCTGAALYSFERDEIGYGLIDFPLWPSRALICLGLVLLLVQYLADGVLFLLRGQDPFSEQPLSTDLSSTET</sequence>
<feature type="transmembrane region" description="Helical" evidence="9">
    <location>
        <begin position="40"/>
        <end position="62"/>
    </location>
</feature>
<name>A0ABT8EL18_9BURK</name>
<evidence type="ECO:0000256" key="9">
    <source>
        <dbReference type="RuleBase" id="RU369079"/>
    </source>
</evidence>
<dbReference type="PANTHER" id="PTHR35011">
    <property type="entry name" value="2,3-DIKETO-L-GULONATE TRAP TRANSPORTER SMALL PERMEASE PROTEIN YIAM"/>
    <property type="match status" value="1"/>
</dbReference>
<evidence type="ECO:0000259" key="10">
    <source>
        <dbReference type="Pfam" id="PF04290"/>
    </source>
</evidence>
<comment type="similarity">
    <text evidence="8 9">Belongs to the TRAP transporter small permease family.</text>
</comment>
<evidence type="ECO:0000256" key="6">
    <source>
        <dbReference type="ARBA" id="ARBA00022989"/>
    </source>
</evidence>
<dbReference type="InterPro" id="IPR055348">
    <property type="entry name" value="DctQ"/>
</dbReference>
<feature type="domain" description="Tripartite ATP-independent periplasmic transporters DctQ component" evidence="10">
    <location>
        <begin position="24"/>
        <end position="150"/>
    </location>
</feature>
<dbReference type="Pfam" id="PF04290">
    <property type="entry name" value="DctQ"/>
    <property type="match status" value="1"/>
</dbReference>
<keyword evidence="3" id="KW-1003">Cell membrane</keyword>
<organism evidence="11 12">
    <name type="scientific">Alcaligenes endophyticus</name>
    <dbReference type="NCBI Taxonomy" id="1929088"/>
    <lineage>
        <taxon>Bacteria</taxon>
        <taxon>Pseudomonadati</taxon>
        <taxon>Pseudomonadota</taxon>
        <taxon>Betaproteobacteria</taxon>
        <taxon>Burkholderiales</taxon>
        <taxon>Alcaligenaceae</taxon>
        <taxon>Alcaligenes</taxon>
    </lineage>
</organism>
<reference evidence="11" key="1">
    <citation type="submission" date="2021-11" db="EMBL/GenBank/DDBJ databases">
        <title>Draft genome sequence of Alcaligenes endophyticus type strain CCUG 75668T.</title>
        <authorList>
            <person name="Salva-Serra F."/>
            <person name="Duran R.E."/>
            <person name="Seeger M."/>
            <person name="Moore E.R.B."/>
            <person name="Jaen-Luchoro D."/>
        </authorList>
    </citation>
    <scope>NUCLEOTIDE SEQUENCE</scope>
    <source>
        <strain evidence="11">CCUG 75668</strain>
    </source>
</reference>
<evidence type="ECO:0000313" key="12">
    <source>
        <dbReference type="Proteomes" id="UP001168613"/>
    </source>
</evidence>
<dbReference type="RefSeq" id="WP_266123003.1">
    <property type="nucleotide sequence ID" value="NZ_JAJHNU010000003.1"/>
</dbReference>
<comment type="subcellular location">
    <subcellularLocation>
        <location evidence="1 9">Cell inner membrane</location>
        <topology evidence="1 9">Multi-pass membrane protein</topology>
    </subcellularLocation>
</comment>
<feature type="transmembrane region" description="Helical" evidence="9">
    <location>
        <begin position="83"/>
        <end position="113"/>
    </location>
</feature>
<keyword evidence="4 9" id="KW-0997">Cell inner membrane</keyword>
<evidence type="ECO:0000256" key="2">
    <source>
        <dbReference type="ARBA" id="ARBA00022448"/>
    </source>
</evidence>
<evidence type="ECO:0000256" key="4">
    <source>
        <dbReference type="ARBA" id="ARBA00022519"/>
    </source>
</evidence>
<keyword evidence="12" id="KW-1185">Reference proteome</keyword>
<evidence type="ECO:0000256" key="8">
    <source>
        <dbReference type="ARBA" id="ARBA00038436"/>
    </source>
</evidence>
<evidence type="ECO:0000256" key="3">
    <source>
        <dbReference type="ARBA" id="ARBA00022475"/>
    </source>
</evidence>
<accession>A0ABT8EL18</accession>
<feature type="transmembrane region" description="Helical" evidence="9">
    <location>
        <begin position="12"/>
        <end position="34"/>
    </location>
</feature>
<keyword evidence="5 9" id="KW-0812">Transmembrane</keyword>
<protein>
    <recommendedName>
        <fullName evidence="9">TRAP transporter small permease protein</fullName>
    </recommendedName>
</protein>
<comment type="caution">
    <text evidence="11">The sequence shown here is derived from an EMBL/GenBank/DDBJ whole genome shotgun (WGS) entry which is preliminary data.</text>
</comment>
<comment type="subunit">
    <text evidence="9">The complex comprises the extracytoplasmic solute receptor protein and the two transmembrane proteins.</text>
</comment>